<gene>
    <name evidence="2" type="ORF">EZS28_013761</name>
</gene>
<feature type="region of interest" description="Disordered" evidence="1">
    <location>
        <begin position="76"/>
        <end position="147"/>
    </location>
</feature>
<dbReference type="AlphaFoldDB" id="A0A5J4W6Z9"/>
<protein>
    <submittedName>
        <fullName evidence="2">Uncharacterized protein</fullName>
    </submittedName>
</protein>
<sequence length="147" mass="16467">MSPLISSVNAHSKSLEPDMKASQSYLLDTNYYSANDPSSFPPDIQLPPTSQQNQYDSTYFMTVETGQGEYQERIVKEKDVDESDHKSVSDINAQRGRDKDGKIAKEELKKTSSLPSFSPIQASNQIIIEQQQQQGSSDKIEKSTFVI</sequence>
<proteinExistence type="predicted"/>
<feature type="compositionally biased region" description="Basic and acidic residues" evidence="1">
    <location>
        <begin position="138"/>
        <end position="147"/>
    </location>
</feature>
<organism evidence="2 3">
    <name type="scientific">Streblomastix strix</name>
    <dbReference type="NCBI Taxonomy" id="222440"/>
    <lineage>
        <taxon>Eukaryota</taxon>
        <taxon>Metamonada</taxon>
        <taxon>Preaxostyla</taxon>
        <taxon>Oxymonadida</taxon>
        <taxon>Streblomastigidae</taxon>
        <taxon>Streblomastix</taxon>
    </lineage>
</organism>
<feature type="compositionally biased region" description="Low complexity" evidence="1">
    <location>
        <begin position="120"/>
        <end position="134"/>
    </location>
</feature>
<evidence type="ECO:0000313" key="3">
    <source>
        <dbReference type="Proteomes" id="UP000324800"/>
    </source>
</evidence>
<name>A0A5J4W6Z9_9EUKA</name>
<evidence type="ECO:0000313" key="2">
    <source>
        <dbReference type="EMBL" id="KAA6390711.1"/>
    </source>
</evidence>
<reference evidence="2 3" key="1">
    <citation type="submission" date="2019-03" db="EMBL/GenBank/DDBJ databases">
        <title>Single cell metagenomics reveals metabolic interactions within the superorganism composed of flagellate Streblomastix strix and complex community of Bacteroidetes bacteria on its surface.</title>
        <authorList>
            <person name="Treitli S.C."/>
            <person name="Kolisko M."/>
            <person name="Husnik F."/>
            <person name="Keeling P."/>
            <person name="Hampl V."/>
        </authorList>
    </citation>
    <scope>NUCLEOTIDE SEQUENCE [LARGE SCALE GENOMIC DNA]</scope>
    <source>
        <strain evidence="2">ST1C</strain>
    </source>
</reference>
<feature type="region of interest" description="Disordered" evidence="1">
    <location>
        <begin position="31"/>
        <end position="52"/>
    </location>
</feature>
<comment type="caution">
    <text evidence="2">The sequence shown here is derived from an EMBL/GenBank/DDBJ whole genome shotgun (WGS) entry which is preliminary data.</text>
</comment>
<feature type="compositionally biased region" description="Basic and acidic residues" evidence="1">
    <location>
        <begin position="76"/>
        <end position="88"/>
    </location>
</feature>
<dbReference type="Proteomes" id="UP000324800">
    <property type="component" value="Unassembled WGS sequence"/>
</dbReference>
<accession>A0A5J4W6Z9</accession>
<dbReference type="EMBL" id="SNRW01003133">
    <property type="protein sequence ID" value="KAA6390711.1"/>
    <property type="molecule type" value="Genomic_DNA"/>
</dbReference>
<feature type="compositionally biased region" description="Basic and acidic residues" evidence="1">
    <location>
        <begin position="95"/>
        <end position="110"/>
    </location>
</feature>
<evidence type="ECO:0000256" key="1">
    <source>
        <dbReference type="SAM" id="MobiDB-lite"/>
    </source>
</evidence>